<dbReference type="InterPro" id="IPR003838">
    <property type="entry name" value="ABC3_permease_C"/>
</dbReference>
<evidence type="ECO:0000256" key="3">
    <source>
        <dbReference type="ARBA" id="ARBA00022692"/>
    </source>
</evidence>
<keyword evidence="2" id="KW-1003">Cell membrane</keyword>
<dbReference type="GO" id="GO:0005886">
    <property type="term" value="C:plasma membrane"/>
    <property type="evidence" value="ECO:0007669"/>
    <property type="project" value="UniProtKB-SubCell"/>
</dbReference>
<dbReference type="GO" id="GO:0022857">
    <property type="term" value="F:transmembrane transporter activity"/>
    <property type="evidence" value="ECO:0007669"/>
    <property type="project" value="TreeGrafter"/>
</dbReference>
<organism evidence="9 10">
    <name type="scientific">Parafilimonas terrae</name>
    <dbReference type="NCBI Taxonomy" id="1465490"/>
    <lineage>
        <taxon>Bacteria</taxon>
        <taxon>Pseudomonadati</taxon>
        <taxon>Bacteroidota</taxon>
        <taxon>Chitinophagia</taxon>
        <taxon>Chitinophagales</taxon>
        <taxon>Chitinophagaceae</taxon>
        <taxon>Parafilimonas</taxon>
    </lineage>
</organism>
<dbReference type="Pfam" id="PF12704">
    <property type="entry name" value="MacB_PCD"/>
    <property type="match status" value="1"/>
</dbReference>
<evidence type="ECO:0000256" key="4">
    <source>
        <dbReference type="ARBA" id="ARBA00022989"/>
    </source>
</evidence>
<evidence type="ECO:0000256" key="2">
    <source>
        <dbReference type="ARBA" id="ARBA00022475"/>
    </source>
</evidence>
<dbReference type="PANTHER" id="PTHR30572">
    <property type="entry name" value="MEMBRANE COMPONENT OF TRANSPORTER-RELATED"/>
    <property type="match status" value="1"/>
</dbReference>
<name>A0A1I5S4I6_9BACT</name>
<dbReference type="PANTHER" id="PTHR30572:SF18">
    <property type="entry name" value="ABC-TYPE MACROLIDE FAMILY EXPORT SYSTEM PERMEASE COMPONENT 2"/>
    <property type="match status" value="1"/>
</dbReference>
<protein>
    <submittedName>
        <fullName evidence="9">Putative ABC transport system permease protein</fullName>
    </submittedName>
</protein>
<feature type="transmembrane region" description="Helical" evidence="6">
    <location>
        <begin position="339"/>
        <end position="362"/>
    </location>
</feature>
<evidence type="ECO:0000256" key="6">
    <source>
        <dbReference type="SAM" id="Phobius"/>
    </source>
</evidence>
<keyword evidence="5 6" id="KW-0472">Membrane</keyword>
<keyword evidence="10" id="KW-1185">Reference proteome</keyword>
<dbReference type="InterPro" id="IPR025857">
    <property type="entry name" value="MacB_PCD"/>
</dbReference>
<feature type="domain" description="MacB-like periplasmic core" evidence="8">
    <location>
        <begin position="20"/>
        <end position="232"/>
    </location>
</feature>
<dbReference type="STRING" id="1465490.SAMN05444277_101580"/>
<evidence type="ECO:0000259" key="7">
    <source>
        <dbReference type="Pfam" id="PF02687"/>
    </source>
</evidence>
<evidence type="ECO:0000256" key="1">
    <source>
        <dbReference type="ARBA" id="ARBA00004651"/>
    </source>
</evidence>
<dbReference type="EMBL" id="FOXQ01000001">
    <property type="protein sequence ID" value="SFP65655.1"/>
    <property type="molecule type" value="Genomic_DNA"/>
</dbReference>
<sequence>MLKNYLKVALRNLWKNKGFSAINIIGLASGLAVCLLIVLYVVDELSYDKYYPNAERIYRIDADIFFNNTSAIFAVSPDPLGPALKRDFPGVEEITRVDNQGGILVKKDNRNVQDDHAAFADSTFFKVFSLPMIAGNPLTALRDPNSIVIDETTAKKYFNTTDVLGKTLIVDNDNYCKITGVIKDIPKQSHFHFHFIRPRGKDNPSWLSNNRYNYVLVKPGVTKQKLQKDVDATINNYLGKELQGQLHASLDDLKKTGGHFNYYVMPVTDIHLHSDKQYEIEANGNINYVYIFSVIAIFILLIACVNFMNLSTARSANRAKEVGIRKVAGSLRTHLITQFLTESILICLFSLALAIVIAMLLMPLFNQLSGKEMSIGTLFSTWLFPVMLALVIVVGIIAGSYPAFYLSSFQPIDVLKGKIAKGFKSSWLRSSLVVFQFSISIILIIGTIVIYNQLDFIRSRKIGYDRDQVLVLHNAWYLDKQIHSFRNELLNITGVENATISGDLPTGNSFDTEGWFRDATMNADKAVVLTNFFIDENYIPTLGMNIAKGRNFSKDFPSDSTGIILNEAAVKVLGLKEPLKETLYRPDFSNDVISAAIPYRIVGVVKDFNFSSMHDNVGPLIIQLGENWGSIAVRIKTKNIASVINTIETRWNAATAGQPFNYTFMDDDFNKVYTAEQQTGKLFITFALFAIFIGCLGLFGLVTYAAEQRAREIGVRKVLGASVSGIVAMLSKDFAKLVLIASVIAFPVAWWIMHTWLQSFAYRTTLSWWIFVVAGIVAILIALITVSIQAIKAAVANPVQALRSE</sequence>
<evidence type="ECO:0000313" key="10">
    <source>
        <dbReference type="Proteomes" id="UP000199031"/>
    </source>
</evidence>
<dbReference type="AlphaFoldDB" id="A0A1I5S4I6"/>
<keyword evidence="4 6" id="KW-1133">Transmembrane helix</keyword>
<proteinExistence type="predicted"/>
<dbReference type="RefSeq" id="WP_090654286.1">
    <property type="nucleotide sequence ID" value="NZ_FOXQ01000001.1"/>
</dbReference>
<evidence type="ECO:0000256" key="5">
    <source>
        <dbReference type="ARBA" id="ARBA00023136"/>
    </source>
</evidence>
<gene>
    <name evidence="9" type="ORF">SAMN05444277_101580</name>
</gene>
<feature type="domain" description="ABC3 transporter permease C-terminal" evidence="7">
    <location>
        <begin position="294"/>
        <end position="411"/>
    </location>
</feature>
<evidence type="ECO:0000259" key="8">
    <source>
        <dbReference type="Pfam" id="PF12704"/>
    </source>
</evidence>
<accession>A0A1I5S4I6</accession>
<dbReference type="OrthoDB" id="5933722at2"/>
<feature type="transmembrane region" description="Helical" evidence="6">
    <location>
        <begin position="288"/>
        <end position="310"/>
    </location>
</feature>
<keyword evidence="3 6" id="KW-0812">Transmembrane</keyword>
<reference evidence="9 10" key="1">
    <citation type="submission" date="2016-10" db="EMBL/GenBank/DDBJ databases">
        <authorList>
            <person name="de Groot N.N."/>
        </authorList>
    </citation>
    <scope>NUCLEOTIDE SEQUENCE [LARGE SCALE GENOMIC DNA]</scope>
    <source>
        <strain evidence="9 10">DSM 28286</strain>
    </source>
</reference>
<feature type="domain" description="ABC3 transporter permease C-terminal" evidence="7">
    <location>
        <begin position="685"/>
        <end position="797"/>
    </location>
</feature>
<dbReference type="Proteomes" id="UP000199031">
    <property type="component" value="Unassembled WGS sequence"/>
</dbReference>
<feature type="transmembrane region" description="Helical" evidence="6">
    <location>
        <begin position="734"/>
        <end position="754"/>
    </location>
</feature>
<dbReference type="InterPro" id="IPR050250">
    <property type="entry name" value="Macrolide_Exporter_MacB"/>
</dbReference>
<feature type="transmembrane region" description="Helical" evidence="6">
    <location>
        <begin position="766"/>
        <end position="788"/>
    </location>
</feature>
<feature type="transmembrane region" description="Helical" evidence="6">
    <location>
        <begin position="427"/>
        <end position="451"/>
    </location>
</feature>
<evidence type="ECO:0000313" key="9">
    <source>
        <dbReference type="EMBL" id="SFP65655.1"/>
    </source>
</evidence>
<feature type="transmembrane region" description="Helical" evidence="6">
    <location>
        <begin position="682"/>
        <end position="706"/>
    </location>
</feature>
<dbReference type="Pfam" id="PF02687">
    <property type="entry name" value="FtsX"/>
    <property type="match status" value="2"/>
</dbReference>
<comment type="subcellular location">
    <subcellularLocation>
        <location evidence="1">Cell membrane</location>
        <topology evidence="1">Multi-pass membrane protein</topology>
    </subcellularLocation>
</comment>
<feature type="transmembrane region" description="Helical" evidence="6">
    <location>
        <begin position="21"/>
        <end position="42"/>
    </location>
</feature>
<feature type="transmembrane region" description="Helical" evidence="6">
    <location>
        <begin position="382"/>
        <end position="406"/>
    </location>
</feature>